<accession>A0A9W6VIU0</accession>
<dbReference type="SUPFAM" id="SSF49785">
    <property type="entry name" value="Galactose-binding domain-like"/>
    <property type="match status" value="1"/>
</dbReference>
<dbReference type="Gene3D" id="2.60.120.260">
    <property type="entry name" value="Galactose-binding domain-like"/>
    <property type="match status" value="1"/>
</dbReference>
<evidence type="ECO:0000256" key="1">
    <source>
        <dbReference type="ARBA" id="ARBA00022801"/>
    </source>
</evidence>
<dbReference type="Pfam" id="PF02129">
    <property type="entry name" value="Peptidase_S15"/>
    <property type="match status" value="1"/>
</dbReference>
<keyword evidence="2" id="KW-0732">Signal</keyword>
<keyword evidence="5" id="KW-1185">Reference proteome</keyword>
<dbReference type="InterPro" id="IPR008979">
    <property type="entry name" value="Galactose-bd-like_sf"/>
</dbReference>
<dbReference type="RefSeq" id="WP_052371516.1">
    <property type="nucleotide sequence ID" value="NZ_BSTI01000013.1"/>
</dbReference>
<feature type="signal peptide" evidence="2">
    <location>
        <begin position="1"/>
        <end position="31"/>
    </location>
</feature>
<evidence type="ECO:0000313" key="4">
    <source>
        <dbReference type="EMBL" id="GLY68797.1"/>
    </source>
</evidence>
<evidence type="ECO:0000259" key="3">
    <source>
        <dbReference type="SMART" id="SM00939"/>
    </source>
</evidence>
<feature type="chain" id="PRO_5040747036" evidence="2">
    <location>
        <begin position="32"/>
        <end position="604"/>
    </location>
</feature>
<comment type="caution">
    <text evidence="4">The sequence shown here is derived from an EMBL/GenBank/DDBJ whole genome shotgun (WGS) entry which is preliminary data.</text>
</comment>
<sequence length="604" mass="64509">MIGFTRRSASSVLVVLTAFVLAVTGAPAASAEPPAFVLRDGVSQPVFSYQNAIRETAWVETGQDLDRDGRIDRVAADIIRPAEPAARGRRVPVIMDVSPYYACCGRGNENQKKTYAADGTPEQFPLFYDNYFVPRGYAVVLVDVGGTNRSSGCFDDVASGNAVVNWLNGRARGFRSPAGQDTVKAGWANGAVGAIGKSQDGTTAIGMAASGIDGLKTVVPIESVSDNYAQHIANGSPIVTPENDGSAFTYNERAAQLCQPYEQDNAARAGTNGDYNEYWKQLNYAANAKNVHASVFSVQGFQDGAVAPNQFTLWWDAIGRAGVTRKAWLSQAGHTDPFDLQREQWVATLHRWFDRWLLGVRNGIEREPAIHLEQTPGQWVDLPQWPAATRQGTLWPSAGGTLANRPGVGTATVVDDPAIDREQWATQDSTARAVFTTDPLTRPERLSGTPSVTVTASSDKPVARLGVALVDYGPASTRNTVEYGSGIKNLDTRSCWGESSAADSACFLDTTADLVDVDHVIVAVGWADLGHYASLEHGVALTPGTPYTITFPLTGLDHVVPAGHRLGLIVGGTDAMLFDPALPRLDDTLTFTLAATSVTLPLAG</sequence>
<dbReference type="InterPro" id="IPR013736">
    <property type="entry name" value="Xaa-Pro_dipept_C"/>
</dbReference>
<protein>
    <submittedName>
        <fullName evidence="4">X-Pro dipeptidyl-peptidase</fullName>
    </submittedName>
</protein>
<dbReference type="InterPro" id="IPR000383">
    <property type="entry name" value="Xaa-Pro-like_dom"/>
</dbReference>
<dbReference type="Proteomes" id="UP001165136">
    <property type="component" value="Unassembled WGS sequence"/>
</dbReference>
<dbReference type="EMBL" id="BSTI01000013">
    <property type="protein sequence ID" value="GLY68797.1"/>
    <property type="molecule type" value="Genomic_DNA"/>
</dbReference>
<dbReference type="AlphaFoldDB" id="A0A9W6VIU0"/>
<name>A0A9W6VIU0_9PSEU</name>
<reference evidence="4" key="1">
    <citation type="submission" date="2023-03" db="EMBL/GenBank/DDBJ databases">
        <title>Amycolatopsis taiwanensis NBRC 103393.</title>
        <authorList>
            <person name="Ichikawa N."/>
            <person name="Sato H."/>
            <person name="Tonouchi N."/>
        </authorList>
    </citation>
    <scope>NUCLEOTIDE SEQUENCE</scope>
    <source>
        <strain evidence="4">NBRC 103393</strain>
    </source>
</reference>
<dbReference type="Pfam" id="PF08530">
    <property type="entry name" value="PepX_C"/>
    <property type="match status" value="1"/>
</dbReference>
<dbReference type="SUPFAM" id="SSF53474">
    <property type="entry name" value="alpha/beta-Hydrolases"/>
    <property type="match status" value="1"/>
</dbReference>
<dbReference type="SMART" id="SM00939">
    <property type="entry name" value="PepX_C"/>
    <property type="match status" value="1"/>
</dbReference>
<evidence type="ECO:0000313" key="5">
    <source>
        <dbReference type="Proteomes" id="UP001165136"/>
    </source>
</evidence>
<evidence type="ECO:0000256" key="2">
    <source>
        <dbReference type="SAM" id="SignalP"/>
    </source>
</evidence>
<dbReference type="Gene3D" id="3.40.50.1820">
    <property type="entry name" value="alpha/beta hydrolase"/>
    <property type="match status" value="2"/>
</dbReference>
<feature type="domain" description="Xaa-Pro dipeptidyl-peptidase C-terminal" evidence="3">
    <location>
        <begin position="350"/>
        <end position="601"/>
    </location>
</feature>
<keyword evidence="1" id="KW-0378">Hydrolase</keyword>
<proteinExistence type="predicted"/>
<dbReference type="InterPro" id="IPR029058">
    <property type="entry name" value="AB_hydrolase_fold"/>
</dbReference>
<dbReference type="GO" id="GO:0008239">
    <property type="term" value="F:dipeptidyl-peptidase activity"/>
    <property type="evidence" value="ECO:0007669"/>
    <property type="project" value="InterPro"/>
</dbReference>
<organism evidence="4 5">
    <name type="scientific">Amycolatopsis taiwanensis</name>
    <dbReference type="NCBI Taxonomy" id="342230"/>
    <lineage>
        <taxon>Bacteria</taxon>
        <taxon>Bacillati</taxon>
        <taxon>Actinomycetota</taxon>
        <taxon>Actinomycetes</taxon>
        <taxon>Pseudonocardiales</taxon>
        <taxon>Pseudonocardiaceae</taxon>
        <taxon>Amycolatopsis</taxon>
    </lineage>
</organism>
<gene>
    <name evidence="4" type="primary">pepX</name>
    <name evidence="4" type="ORF">Atai01_54160</name>
</gene>